<keyword evidence="1" id="KW-0732">Signal</keyword>
<accession>A0AB40AAJ1</accession>
<feature type="chain" id="PRO_5045863214" evidence="1">
    <location>
        <begin position="19"/>
        <end position="156"/>
    </location>
</feature>
<dbReference type="RefSeq" id="XP_036674764.3">
    <property type="nucleotide sequence ID" value="XM_036818869.3"/>
</dbReference>
<gene>
    <name evidence="3" type="primary">LOC118877973</name>
</gene>
<name>A0AB40AAJ1_DROSZ</name>
<evidence type="ECO:0000313" key="2">
    <source>
        <dbReference type="Proteomes" id="UP001652628"/>
    </source>
</evidence>
<evidence type="ECO:0000313" key="3">
    <source>
        <dbReference type="RefSeq" id="XP_036674764.3"/>
    </source>
</evidence>
<dbReference type="AlphaFoldDB" id="A0AB40AAJ1"/>
<protein>
    <submittedName>
        <fullName evidence="3">Uncharacterized protein</fullName>
    </submittedName>
</protein>
<sequence>MASRFIVVLSAIFVMAQGSNILPIEQESEVAVHSGVPLRAPAVVVSQGHPSLHQPQRPIYSHGPGPVVSAPLGGHPRILGSGLAGPRPYVAAPLHSAPVSYVRPATVVVPAPRVVVPAPRVVVPAPRVVVAHPAPVVVASGHGNVHHIRHHGQKPY</sequence>
<dbReference type="Proteomes" id="UP001652628">
    <property type="component" value="Chromosome 3"/>
</dbReference>
<feature type="signal peptide" evidence="1">
    <location>
        <begin position="1"/>
        <end position="18"/>
    </location>
</feature>
<organism evidence="2 3">
    <name type="scientific">Drosophila suzukii</name>
    <name type="common">Spotted-wing drosophila fruit fly</name>
    <dbReference type="NCBI Taxonomy" id="28584"/>
    <lineage>
        <taxon>Eukaryota</taxon>
        <taxon>Metazoa</taxon>
        <taxon>Ecdysozoa</taxon>
        <taxon>Arthropoda</taxon>
        <taxon>Hexapoda</taxon>
        <taxon>Insecta</taxon>
        <taxon>Pterygota</taxon>
        <taxon>Neoptera</taxon>
        <taxon>Endopterygota</taxon>
        <taxon>Diptera</taxon>
        <taxon>Brachycera</taxon>
        <taxon>Muscomorpha</taxon>
        <taxon>Ephydroidea</taxon>
        <taxon>Drosophilidae</taxon>
        <taxon>Drosophila</taxon>
        <taxon>Sophophora</taxon>
    </lineage>
</organism>
<reference evidence="3" key="1">
    <citation type="submission" date="2025-08" db="UniProtKB">
        <authorList>
            <consortium name="RefSeq"/>
        </authorList>
    </citation>
    <scope>IDENTIFICATION</scope>
</reference>
<dbReference type="GeneID" id="118877973"/>
<evidence type="ECO:0000256" key="1">
    <source>
        <dbReference type="SAM" id="SignalP"/>
    </source>
</evidence>
<keyword evidence="2" id="KW-1185">Reference proteome</keyword>
<proteinExistence type="predicted"/>